<accession>A0A1H5PEG2</accession>
<reference evidence="3" key="1">
    <citation type="submission" date="2016-10" db="EMBL/GenBank/DDBJ databases">
        <authorList>
            <person name="Varghese N."/>
            <person name="Submissions S."/>
        </authorList>
    </citation>
    <scope>NUCLEOTIDE SEQUENCE [LARGE SCALE GENOMIC DNA]</scope>
    <source>
        <strain evidence="3">DSM 45237</strain>
    </source>
</reference>
<dbReference type="EMBL" id="FNUC01000004">
    <property type="protein sequence ID" value="SEF11407.1"/>
    <property type="molecule type" value="Genomic_DNA"/>
</dbReference>
<dbReference type="PANTHER" id="PTHR43190">
    <property type="entry name" value="N-ACETYL-D-GLUCOSAMINE KINASE"/>
    <property type="match status" value="1"/>
</dbReference>
<dbReference type="Gene3D" id="3.30.420.40">
    <property type="match status" value="2"/>
</dbReference>
<organism evidence="2 3">
    <name type="scientific">Jiangella alba</name>
    <dbReference type="NCBI Taxonomy" id="561176"/>
    <lineage>
        <taxon>Bacteria</taxon>
        <taxon>Bacillati</taxon>
        <taxon>Actinomycetota</taxon>
        <taxon>Actinomycetes</taxon>
        <taxon>Jiangellales</taxon>
        <taxon>Jiangellaceae</taxon>
        <taxon>Jiangella</taxon>
    </lineage>
</organism>
<dbReference type="InterPro" id="IPR002731">
    <property type="entry name" value="ATPase_BadF"/>
</dbReference>
<name>A0A1H5PEG2_9ACTN</name>
<dbReference type="PANTHER" id="PTHR43190:SF3">
    <property type="entry name" value="N-ACETYL-D-GLUCOSAMINE KINASE"/>
    <property type="match status" value="1"/>
</dbReference>
<dbReference type="Proteomes" id="UP000181980">
    <property type="component" value="Unassembled WGS sequence"/>
</dbReference>
<evidence type="ECO:0000259" key="1">
    <source>
        <dbReference type="Pfam" id="PF01869"/>
    </source>
</evidence>
<keyword evidence="3" id="KW-1185">Reference proteome</keyword>
<dbReference type="InterPro" id="IPR043129">
    <property type="entry name" value="ATPase_NBD"/>
</dbReference>
<dbReference type="Pfam" id="PF01869">
    <property type="entry name" value="BcrAD_BadFG"/>
    <property type="match status" value="1"/>
</dbReference>
<gene>
    <name evidence="2" type="ORF">SAMN04488561_4068</name>
</gene>
<proteinExistence type="predicted"/>
<dbReference type="SUPFAM" id="SSF53067">
    <property type="entry name" value="Actin-like ATPase domain"/>
    <property type="match status" value="2"/>
</dbReference>
<sequence length="315" mass="31778">MSARAGVDVGGSGVRAVVELGTGRRRVRLTRPTHRRATLDAATVVEAAVEAVTQAADAARPPRLDAVCVGTTGLPGLLEDPAAIAAELRDRLGASRVMVAGDALTTHLGALGGRPGVVVAAGTGVIALGTDLGGVWNRTDGWGYLLGDEGGGAWIGRRGLAAALRHLDGRAGGSGPLAAAVATRYGDPAGLLGRVYNGDSPSFELAAFAPAVAEAARGGDPVASGIWRHAGERLAESAVAAAAGLEPCFSWGGGLFRTGGLLEDPFRRAVLARVPAARIVAPDGDGADGALRLLDHPRITRHAGPFLHASGFDDA</sequence>
<dbReference type="AlphaFoldDB" id="A0A1H5PEG2"/>
<feature type="domain" description="ATPase BadF/BadG/BcrA/BcrD type" evidence="1">
    <location>
        <begin position="6"/>
        <end position="291"/>
    </location>
</feature>
<evidence type="ECO:0000313" key="3">
    <source>
        <dbReference type="Proteomes" id="UP000181980"/>
    </source>
</evidence>
<dbReference type="RefSeq" id="WP_069109840.1">
    <property type="nucleotide sequence ID" value="NZ_FNUC01000004.1"/>
</dbReference>
<protein>
    <submittedName>
        <fullName evidence="2">BadF-type ATPase</fullName>
    </submittedName>
</protein>
<evidence type="ECO:0000313" key="2">
    <source>
        <dbReference type="EMBL" id="SEF11407.1"/>
    </source>
</evidence>
<dbReference type="STRING" id="561176.SAMN04488561_4068"/>
<dbReference type="InterPro" id="IPR052519">
    <property type="entry name" value="Euk-type_GlcNAc_Kinase"/>
</dbReference>
<dbReference type="OrthoDB" id="8701357at2"/>